<feature type="compositionally biased region" description="Basic residues" evidence="1">
    <location>
        <begin position="161"/>
        <end position="173"/>
    </location>
</feature>
<protein>
    <recommendedName>
        <fullName evidence="2">CAP-Gly domain-containing protein</fullName>
    </recommendedName>
</protein>
<keyword evidence="4" id="KW-1185">Reference proteome</keyword>
<evidence type="ECO:0000259" key="2">
    <source>
        <dbReference type="PROSITE" id="PS50245"/>
    </source>
</evidence>
<dbReference type="InterPro" id="IPR000938">
    <property type="entry name" value="CAP-Gly_domain"/>
</dbReference>
<feature type="region of interest" description="Disordered" evidence="1">
    <location>
        <begin position="580"/>
        <end position="628"/>
    </location>
</feature>
<name>A0AA36HLL1_9DINO</name>
<dbReference type="Proteomes" id="UP001178507">
    <property type="component" value="Unassembled WGS sequence"/>
</dbReference>
<dbReference type="InterPro" id="IPR036859">
    <property type="entry name" value="CAP-Gly_dom_sf"/>
</dbReference>
<evidence type="ECO:0000256" key="1">
    <source>
        <dbReference type="SAM" id="MobiDB-lite"/>
    </source>
</evidence>
<feature type="region of interest" description="Disordered" evidence="1">
    <location>
        <begin position="126"/>
        <end position="181"/>
    </location>
</feature>
<feature type="domain" description="CAP-Gly" evidence="2">
    <location>
        <begin position="29"/>
        <end position="71"/>
    </location>
</feature>
<evidence type="ECO:0000313" key="3">
    <source>
        <dbReference type="EMBL" id="CAJ1370777.1"/>
    </source>
</evidence>
<dbReference type="SUPFAM" id="SSF74924">
    <property type="entry name" value="Cap-Gly domain"/>
    <property type="match status" value="1"/>
</dbReference>
<sequence>MAEKDIIIKLGDRVICTVNDQVGTVRFCGETFFAPGRWLGLELDEAEGKNDGVVQGCRYFSCPAQHGLFVRPQAVQSFRRSQDALADLSPPPAPEERAFSRRTEAGCGGGGDAIEHVPAETEKEIQACTPLRDEGVEEVADEPTEAGPRELPSTPTGSLPRPKRKGRSRRRVSSTKTQEVDVQTETLKDMPVEKVVNVEEDGIQQIIKYVPMERIITVQKEVPVVKEVFRTVEKIKEVKVPVEKIVEKEVVREVEVVKEILVEKIVEKEVIREVPVEKIIERHVIKEVPVEKIVEVEKEVIKEVPVEKIVEKEVIKEVPVEKIVEVQKEVQMEKLEQSLAEIPEMPVQGSKKTPERASFVDQDVQTDGFHLSDWMGNPMERTVEVLQEGVTQSVRFVPVEKEVIKEVPVEKIVEKEVIKEVPVEKIVEKIVEVEKEVIKEVPVEKIVEKIVEVEKEVIKEVPVEKIVEKEVIKEVPVEKIVEKIVEVEKIVIKEVPVEKIVEKEVIKEVPVEKIVEKIVEVEKIVIKEVPVEKIVEKEVIKEVPVERIEASKEGPADMSLEKDIVTVEGSSVPFEEAHMELKEQLSSSKADDADLEGGAADVEEDAEERPDNRPSRTKHERLENTDEVQSAIRQEVTQAVAALKTRGISTEDLDRLTVEQSVLQAVQEVQAADRRARIRTMVLEQLKDWMTDVSDEVEAAPAKQPAAWISGALGSALT</sequence>
<dbReference type="PROSITE" id="PS50245">
    <property type="entry name" value="CAP_GLY_2"/>
    <property type="match status" value="1"/>
</dbReference>
<reference evidence="3" key="1">
    <citation type="submission" date="2023-08" db="EMBL/GenBank/DDBJ databases">
        <authorList>
            <person name="Chen Y."/>
            <person name="Shah S."/>
            <person name="Dougan E. K."/>
            <person name="Thang M."/>
            <person name="Chan C."/>
        </authorList>
    </citation>
    <scope>NUCLEOTIDE SEQUENCE</scope>
</reference>
<comment type="caution">
    <text evidence="3">The sequence shown here is derived from an EMBL/GenBank/DDBJ whole genome shotgun (WGS) entry which is preliminary data.</text>
</comment>
<dbReference type="Gene3D" id="2.30.30.190">
    <property type="entry name" value="CAP Gly-rich-like domain"/>
    <property type="match status" value="1"/>
</dbReference>
<dbReference type="AlphaFoldDB" id="A0AA36HLL1"/>
<evidence type="ECO:0000313" key="4">
    <source>
        <dbReference type="Proteomes" id="UP001178507"/>
    </source>
</evidence>
<feature type="compositionally biased region" description="Acidic residues" evidence="1">
    <location>
        <begin position="135"/>
        <end position="144"/>
    </location>
</feature>
<dbReference type="PROSITE" id="PS00845">
    <property type="entry name" value="CAP_GLY_1"/>
    <property type="match status" value="1"/>
</dbReference>
<accession>A0AA36HLL1</accession>
<organism evidence="3 4">
    <name type="scientific">Effrenium voratum</name>
    <dbReference type="NCBI Taxonomy" id="2562239"/>
    <lineage>
        <taxon>Eukaryota</taxon>
        <taxon>Sar</taxon>
        <taxon>Alveolata</taxon>
        <taxon>Dinophyceae</taxon>
        <taxon>Suessiales</taxon>
        <taxon>Symbiodiniaceae</taxon>
        <taxon>Effrenium</taxon>
    </lineage>
</organism>
<proteinExistence type="predicted"/>
<dbReference type="PANTHER" id="PTHR18916">
    <property type="entry name" value="DYNACTIN 1-RELATED MICROTUBULE-BINDING"/>
    <property type="match status" value="1"/>
</dbReference>
<dbReference type="SMART" id="SM01052">
    <property type="entry name" value="CAP_GLY"/>
    <property type="match status" value="1"/>
</dbReference>
<dbReference type="EMBL" id="CAUJNA010000036">
    <property type="protein sequence ID" value="CAJ1370777.1"/>
    <property type="molecule type" value="Genomic_DNA"/>
</dbReference>
<dbReference type="Pfam" id="PF01302">
    <property type="entry name" value="CAP_GLY"/>
    <property type="match status" value="1"/>
</dbReference>
<gene>
    <name evidence="3" type="ORF">EVOR1521_LOCUS1270</name>
</gene>